<dbReference type="AlphaFoldDB" id="A0A3T0N1J4"/>
<dbReference type="EMBL" id="CP033219">
    <property type="protein sequence ID" value="AZV77871.1"/>
    <property type="molecule type" value="Genomic_DNA"/>
</dbReference>
<name>A0A3T0N1J4_9RHOB</name>
<dbReference type="Proteomes" id="UP000283063">
    <property type="component" value="Chromosome"/>
</dbReference>
<keyword evidence="1" id="KW-0472">Membrane</keyword>
<evidence type="ECO:0000256" key="1">
    <source>
        <dbReference type="SAM" id="Phobius"/>
    </source>
</evidence>
<evidence type="ECO:0000313" key="2">
    <source>
        <dbReference type="EMBL" id="AZV77871.1"/>
    </source>
</evidence>
<sequence>MLQSYFSWLSDIDARVSFIIVQAPDTSASFSWSAIIPTVIGGGIALLTALAMFYFSNSLERKKREEERIRNNASSAVSGFLKLTRWANLVANVDEHINKFYEEANAHGHEADQAFQIVGPSVGKFLEPDRLTVEEYSFLLSKEHSELIGKIQMVEERAANLLQLLDQYSSDYLEFSKWLHTVPGFSRELDGPIAKSKIPKKYMAQVDEHGAQLNRILAGITEHIGEDLVTATQVIQEYGQVAHDEFKPYIEKLSFEYPSIST</sequence>
<dbReference type="KEGG" id="sedi:EBB79_08165"/>
<evidence type="ECO:0000313" key="3">
    <source>
        <dbReference type="Proteomes" id="UP000283063"/>
    </source>
</evidence>
<keyword evidence="3" id="KW-1185">Reference proteome</keyword>
<protein>
    <submittedName>
        <fullName evidence="2">Uncharacterized protein</fullName>
    </submittedName>
</protein>
<organism evidence="2 3">
    <name type="scientific">Parasedimentitalea marina</name>
    <dbReference type="NCBI Taxonomy" id="2483033"/>
    <lineage>
        <taxon>Bacteria</taxon>
        <taxon>Pseudomonadati</taxon>
        <taxon>Pseudomonadota</taxon>
        <taxon>Alphaproteobacteria</taxon>
        <taxon>Rhodobacterales</taxon>
        <taxon>Paracoccaceae</taxon>
        <taxon>Parasedimentitalea</taxon>
    </lineage>
</organism>
<accession>A0A3T0N1J4</accession>
<keyword evidence="1" id="KW-0812">Transmembrane</keyword>
<reference evidence="2 3" key="1">
    <citation type="submission" date="2018-10" db="EMBL/GenBank/DDBJ databases">
        <title>Parasedimentitalea marina sp. nov., a psychrophilic bacterium isolated from deep seawater of the New Britain Trench.</title>
        <authorList>
            <person name="Cao J."/>
        </authorList>
    </citation>
    <scope>NUCLEOTIDE SEQUENCE [LARGE SCALE GENOMIC DNA]</scope>
    <source>
        <strain evidence="2 3">W43</strain>
    </source>
</reference>
<feature type="transmembrane region" description="Helical" evidence="1">
    <location>
        <begin position="34"/>
        <end position="55"/>
    </location>
</feature>
<keyword evidence="1" id="KW-1133">Transmembrane helix</keyword>
<gene>
    <name evidence="2" type="ORF">EBB79_08165</name>
</gene>
<proteinExistence type="predicted"/>